<dbReference type="EMBL" id="JBHMAA010000006">
    <property type="protein sequence ID" value="MFB9948096.1"/>
    <property type="molecule type" value="Genomic_DNA"/>
</dbReference>
<evidence type="ECO:0000256" key="7">
    <source>
        <dbReference type="ARBA" id="ARBA00023077"/>
    </source>
</evidence>
<dbReference type="InterPro" id="IPR012910">
    <property type="entry name" value="Plug_dom"/>
</dbReference>
<feature type="signal peptide" evidence="13">
    <location>
        <begin position="1"/>
        <end position="29"/>
    </location>
</feature>
<name>A0ABV6AC08_9HYPH</name>
<comment type="similarity">
    <text evidence="2 11 12">Belongs to the TonB-dependent receptor family.</text>
</comment>
<comment type="caution">
    <text evidence="16">The sequence shown here is derived from an EMBL/GenBank/DDBJ whole genome shotgun (WGS) entry which is preliminary data.</text>
</comment>
<evidence type="ECO:0000256" key="12">
    <source>
        <dbReference type="RuleBase" id="RU003357"/>
    </source>
</evidence>
<dbReference type="InterPro" id="IPR036942">
    <property type="entry name" value="Beta-barrel_TonB_sf"/>
</dbReference>
<dbReference type="PANTHER" id="PTHR30069">
    <property type="entry name" value="TONB-DEPENDENT OUTER MEMBRANE RECEPTOR"/>
    <property type="match status" value="1"/>
</dbReference>
<evidence type="ECO:0000259" key="15">
    <source>
        <dbReference type="Pfam" id="PF07715"/>
    </source>
</evidence>
<evidence type="ECO:0000256" key="6">
    <source>
        <dbReference type="ARBA" id="ARBA00022729"/>
    </source>
</evidence>
<evidence type="ECO:0000259" key="14">
    <source>
        <dbReference type="Pfam" id="PF00593"/>
    </source>
</evidence>
<dbReference type="NCBIfam" id="TIGR01786">
    <property type="entry name" value="TonB-hemlactrns"/>
    <property type="match status" value="1"/>
</dbReference>
<organism evidence="16 17">
    <name type="scientific">Rhizobium puerariae</name>
    <dbReference type="NCBI Taxonomy" id="1585791"/>
    <lineage>
        <taxon>Bacteria</taxon>
        <taxon>Pseudomonadati</taxon>
        <taxon>Pseudomonadota</taxon>
        <taxon>Alphaproteobacteria</taxon>
        <taxon>Hyphomicrobiales</taxon>
        <taxon>Rhizobiaceae</taxon>
        <taxon>Rhizobium/Agrobacterium group</taxon>
        <taxon>Rhizobium</taxon>
    </lineage>
</organism>
<dbReference type="InterPro" id="IPR037066">
    <property type="entry name" value="Plug_dom_sf"/>
</dbReference>
<dbReference type="RefSeq" id="WP_377256856.1">
    <property type="nucleotide sequence ID" value="NZ_JBHMAA010000006.1"/>
</dbReference>
<keyword evidence="9 16" id="KW-0675">Receptor</keyword>
<keyword evidence="7 12" id="KW-0798">TonB box</keyword>
<dbReference type="PROSITE" id="PS52016">
    <property type="entry name" value="TONB_DEPENDENT_REC_3"/>
    <property type="match status" value="1"/>
</dbReference>
<evidence type="ECO:0000313" key="16">
    <source>
        <dbReference type="EMBL" id="MFB9948096.1"/>
    </source>
</evidence>
<proteinExistence type="inferred from homology"/>
<gene>
    <name evidence="16" type="ORF">ACFFP0_04510</name>
</gene>
<keyword evidence="17" id="KW-1185">Reference proteome</keyword>
<keyword evidence="6 13" id="KW-0732">Signal</keyword>
<feature type="domain" description="TonB-dependent receptor plug" evidence="15">
    <location>
        <begin position="61"/>
        <end position="159"/>
    </location>
</feature>
<evidence type="ECO:0000256" key="3">
    <source>
        <dbReference type="ARBA" id="ARBA00022448"/>
    </source>
</evidence>
<dbReference type="InterPro" id="IPR011276">
    <property type="entry name" value="TonB_haem/Hb_rcpt"/>
</dbReference>
<dbReference type="Pfam" id="PF00593">
    <property type="entry name" value="TonB_dep_Rec_b-barrel"/>
    <property type="match status" value="1"/>
</dbReference>
<dbReference type="InterPro" id="IPR010949">
    <property type="entry name" value="TonB_Hb/transfer/lactofer_rcpt"/>
</dbReference>
<dbReference type="PANTHER" id="PTHR30069:SF29">
    <property type="entry name" value="HEMOGLOBIN AND HEMOGLOBIN-HAPTOGLOBIN-BINDING PROTEIN 1-RELATED"/>
    <property type="match status" value="1"/>
</dbReference>
<sequence length="763" mass="84301">MASGSLRHRYLLAGTAVVITLGITSAARAQEATTDEQQTELKPIVLHQEKGGRVADSPLTQTTERPKIERRMVTDFQDFARRIDAGVNFNSSTKSINIRGLQDQRVLTTIDGIRLPWLTDPRDSAQGGINSFDFDSLSSVDITKGADSSRYGSGALGGVVELRTLNPEDLIDEGKNFGALTKSTYDSKDNSFGGNAAIAGRVNDSWLLIQGGYRKGHETENRGHVGGYDSTRTEPNPMDFNQKNLLVKFHQYLEGGHRLGFTADLFNRDEDSDNMRGTTSSYEQGSFKSGEEVDRKRFSGSYDFISPDGTDILDQASVNIYWQKEKLNNTTDAIRLRDSRAFIPGAAALHYGPPYGVYKRDNMIEQTSYGITGNARKELQIGGLDHEIRFGGELYWQDTHQYSAGVDNCPDVDWTTVPQPYGPQSCRLLHTNASDMPDVDSVVFGAFVEDDIKLMDNRLTITPGLRFDWYSHDPKSTAAFEGSPNYNPAYLKSAEDFGISPKLRFAYQVNAELELFAQYARGFRAPTVTELYQNYGAPGSYARIGNPDLETETSNGFEIGAKYVATDYSVSATVFNNYYRNFIDTITIAPPGGEYPVGGITGYDNVNKVRIYGIELTGEWQFHPNWRTWGSLAWSNGRNTQTGAYLNSVAPLRAIVGLGYAAETWGTDVSLTMATDRDKVSGSGTTRGFEAPGYGIVDLTAWWAPEKIGDVEVAGLKVQAGVFNVFDRKYWDAVSVPNGTANATRDYFSEPGRTFKVSISKKF</sequence>
<protein>
    <submittedName>
        <fullName evidence="16">TonB-dependent hemoglobin/transferrin/lactoferrin family receptor</fullName>
    </submittedName>
</protein>
<evidence type="ECO:0000256" key="1">
    <source>
        <dbReference type="ARBA" id="ARBA00004571"/>
    </source>
</evidence>
<evidence type="ECO:0000313" key="17">
    <source>
        <dbReference type="Proteomes" id="UP001589692"/>
    </source>
</evidence>
<evidence type="ECO:0000256" key="10">
    <source>
        <dbReference type="ARBA" id="ARBA00023237"/>
    </source>
</evidence>
<comment type="subcellular location">
    <subcellularLocation>
        <location evidence="1 11">Cell outer membrane</location>
        <topology evidence="1 11">Multi-pass membrane protein</topology>
    </subcellularLocation>
</comment>
<dbReference type="CDD" id="cd01347">
    <property type="entry name" value="ligand_gated_channel"/>
    <property type="match status" value="1"/>
</dbReference>
<dbReference type="InterPro" id="IPR000531">
    <property type="entry name" value="Beta-barrel_TonB"/>
</dbReference>
<keyword evidence="5 11" id="KW-0812">Transmembrane</keyword>
<reference evidence="16 17" key="1">
    <citation type="submission" date="2024-09" db="EMBL/GenBank/DDBJ databases">
        <authorList>
            <person name="Sun Q."/>
            <person name="Mori K."/>
        </authorList>
    </citation>
    <scope>NUCLEOTIDE SEQUENCE [LARGE SCALE GENOMIC DNA]</scope>
    <source>
        <strain evidence="16 17">TBRC 4938</strain>
    </source>
</reference>
<keyword evidence="10 11" id="KW-0998">Cell outer membrane</keyword>
<dbReference type="NCBIfam" id="TIGR01785">
    <property type="entry name" value="TonB-hemin"/>
    <property type="match status" value="1"/>
</dbReference>
<evidence type="ECO:0000256" key="4">
    <source>
        <dbReference type="ARBA" id="ARBA00022452"/>
    </source>
</evidence>
<feature type="chain" id="PRO_5047066380" evidence="13">
    <location>
        <begin position="30"/>
        <end position="763"/>
    </location>
</feature>
<dbReference type="Proteomes" id="UP001589692">
    <property type="component" value="Unassembled WGS sequence"/>
</dbReference>
<evidence type="ECO:0000256" key="11">
    <source>
        <dbReference type="PROSITE-ProRule" id="PRU01360"/>
    </source>
</evidence>
<keyword evidence="4 11" id="KW-1134">Transmembrane beta strand</keyword>
<dbReference type="Pfam" id="PF07715">
    <property type="entry name" value="Plug"/>
    <property type="match status" value="1"/>
</dbReference>
<dbReference type="SUPFAM" id="SSF56935">
    <property type="entry name" value="Porins"/>
    <property type="match status" value="1"/>
</dbReference>
<evidence type="ECO:0000256" key="13">
    <source>
        <dbReference type="SAM" id="SignalP"/>
    </source>
</evidence>
<keyword evidence="8 11" id="KW-0472">Membrane</keyword>
<dbReference type="InterPro" id="IPR039426">
    <property type="entry name" value="TonB-dep_rcpt-like"/>
</dbReference>
<evidence type="ECO:0000256" key="9">
    <source>
        <dbReference type="ARBA" id="ARBA00023170"/>
    </source>
</evidence>
<accession>A0ABV6AC08</accession>
<dbReference type="Gene3D" id="2.40.170.20">
    <property type="entry name" value="TonB-dependent receptor, beta-barrel domain"/>
    <property type="match status" value="1"/>
</dbReference>
<keyword evidence="3 11" id="KW-0813">Transport</keyword>
<dbReference type="Gene3D" id="2.170.130.10">
    <property type="entry name" value="TonB-dependent receptor, plug domain"/>
    <property type="match status" value="1"/>
</dbReference>
<evidence type="ECO:0000256" key="5">
    <source>
        <dbReference type="ARBA" id="ARBA00022692"/>
    </source>
</evidence>
<evidence type="ECO:0000256" key="2">
    <source>
        <dbReference type="ARBA" id="ARBA00009810"/>
    </source>
</evidence>
<feature type="domain" description="TonB-dependent receptor-like beta-barrel" evidence="14">
    <location>
        <begin position="251"/>
        <end position="725"/>
    </location>
</feature>
<evidence type="ECO:0000256" key="8">
    <source>
        <dbReference type="ARBA" id="ARBA00023136"/>
    </source>
</evidence>